<dbReference type="Proteomes" id="UP000646827">
    <property type="component" value="Unassembled WGS sequence"/>
</dbReference>
<name>A0A8H7VNS1_9FUNG</name>
<sequence length="153" mass="17687">MIQLLEVWDAYFTENENENLAGSDDCSLPDIPESVQNILVGACRSGAKLKPWTSGCQVTVSTTTVALTLKCGKIVETTLEETGNMNKQQQQKEIVDNLHRYVESIESFDPYKEFNEHWVVDTLRHFISLYKWNVLERMNSHEWSEIDFVLQAW</sequence>
<reference evidence="1 2" key="1">
    <citation type="submission" date="2020-12" db="EMBL/GenBank/DDBJ databases">
        <title>Metabolic potential, ecology and presence of endohyphal bacteria is reflected in genomic diversity of Mucoromycotina.</title>
        <authorList>
            <person name="Muszewska A."/>
            <person name="Okrasinska A."/>
            <person name="Steczkiewicz K."/>
            <person name="Drgas O."/>
            <person name="Orlowska M."/>
            <person name="Perlinska-Lenart U."/>
            <person name="Aleksandrzak-Piekarczyk T."/>
            <person name="Szatraj K."/>
            <person name="Zielenkiewicz U."/>
            <person name="Pilsyk S."/>
            <person name="Malc E."/>
            <person name="Mieczkowski P."/>
            <person name="Kruszewska J.S."/>
            <person name="Biernat P."/>
            <person name="Pawlowska J."/>
        </authorList>
    </citation>
    <scope>NUCLEOTIDE SEQUENCE [LARGE SCALE GENOMIC DNA]</scope>
    <source>
        <strain evidence="1 2">CBS 142.35</strain>
    </source>
</reference>
<organism evidence="1 2">
    <name type="scientific">Circinella minor</name>
    <dbReference type="NCBI Taxonomy" id="1195481"/>
    <lineage>
        <taxon>Eukaryota</taxon>
        <taxon>Fungi</taxon>
        <taxon>Fungi incertae sedis</taxon>
        <taxon>Mucoromycota</taxon>
        <taxon>Mucoromycotina</taxon>
        <taxon>Mucoromycetes</taxon>
        <taxon>Mucorales</taxon>
        <taxon>Lichtheimiaceae</taxon>
        <taxon>Circinella</taxon>
    </lineage>
</organism>
<evidence type="ECO:0000313" key="1">
    <source>
        <dbReference type="EMBL" id="KAG2223253.1"/>
    </source>
</evidence>
<gene>
    <name evidence="1" type="ORF">INT45_006134</name>
</gene>
<accession>A0A8H7VNS1</accession>
<evidence type="ECO:0000313" key="2">
    <source>
        <dbReference type="Proteomes" id="UP000646827"/>
    </source>
</evidence>
<keyword evidence="2" id="KW-1185">Reference proteome</keyword>
<proteinExistence type="predicted"/>
<dbReference type="OrthoDB" id="10402777at2759"/>
<dbReference type="EMBL" id="JAEPRB010000065">
    <property type="protein sequence ID" value="KAG2223253.1"/>
    <property type="molecule type" value="Genomic_DNA"/>
</dbReference>
<comment type="caution">
    <text evidence="1">The sequence shown here is derived from an EMBL/GenBank/DDBJ whole genome shotgun (WGS) entry which is preliminary data.</text>
</comment>
<protein>
    <submittedName>
        <fullName evidence="1">Uncharacterized protein</fullName>
    </submittedName>
</protein>
<dbReference type="AlphaFoldDB" id="A0A8H7VNS1"/>